<dbReference type="InterPro" id="IPR053147">
    <property type="entry name" value="Hsp_HslJ-like"/>
</dbReference>
<evidence type="ECO:0000313" key="3">
    <source>
        <dbReference type="EMBL" id="AFJ47064.1"/>
    </source>
</evidence>
<keyword evidence="3" id="KW-0346">Stress response</keyword>
<dbReference type="AlphaFoldDB" id="I2B960"/>
<reference evidence="3 4" key="1">
    <citation type="journal article" date="2012" name="J. Bacteriol.">
        <title>Complete genome sequence of the B12-producing Shimwellia blattae strain DSM 4481, isolated from a cockroach.</title>
        <authorList>
            <person name="Brzuszkiewicz E."/>
            <person name="Waschkowitz T."/>
            <person name="Wiezer A."/>
            <person name="Daniel R."/>
        </authorList>
    </citation>
    <scope>NUCLEOTIDE SEQUENCE [LARGE SCALE GENOMIC DNA]</scope>
    <source>
        <strain evidence="4">ATCC 29907 / DSM 4481 / JCM 1650 / NBRC 105725 / CDC 9005-74</strain>
    </source>
</reference>
<evidence type="ECO:0000259" key="2">
    <source>
        <dbReference type="Pfam" id="PF03724"/>
    </source>
</evidence>
<feature type="signal peptide" evidence="1">
    <location>
        <begin position="1"/>
        <end position="18"/>
    </location>
</feature>
<evidence type="ECO:0000313" key="4">
    <source>
        <dbReference type="Proteomes" id="UP000001955"/>
    </source>
</evidence>
<dbReference type="RefSeq" id="WP_002440929.1">
    <property type="nucleotide sequence ID" value="NC_017910.1"/>
</dbReference>
<accession>I2B960</accession>
<dbReference type="eggNOG" id="COG3187">
    <property type="taxonomic scope" value="Bacteria"/>
</dbReference>
<dbReference type="InterPro" id="IPR038670">
    <property type="entry name" value="HslJ-like_sf"/>
</dbReference>
<dbReference type="OrthoDB" id="5600341at2"/>
<dbReference type="Proteomes" id="UP000001955">
    <property type="component" value="Chromosome"/>
</dbReference>
<dbReference type="NCBIfam" id="NF007766">
    <property type="entry name" value="PRK10449.1"/>
    <property type="match status" value="1"/>
</dbReference>
<dbReference type="EMBL" id="CP001560">
    <property type="protein sequence ID" value="AFJ47064.1"/>
    <property type="molecule type" value="Genomic_DNA"/>
</dbReference>
<dbReference type="Pfam" id="PF03724">
    <property type="entry name" value="META"/>
    <property type="match status" value="1"/>
</dbReference>
<sequence>MKKAVIAGLAAMAISGCAATGSNDAIHPQQLQLQHHRYVLESVDGTKITTRTPRQPEISFGENMHVSGQMCNRFMGQGSLSGNTLVVSAMASSRMMCVDPQLNQLDGIISDMLNRGAQISLAGQQMTLTTPQHTLVWKLSDLVQ</sequence>
<dbReference type="PROSITE" id="PS51257">
    <property type="entry name" value="PROKAR_LIPOPROTEIN"/>
    <property type="match status" value="1"/>
</dbReference>
<protein>
    <submittedName>
        <fullName evidence="3">Heat shock protein HslJ</fullName>
    </submittedName>
</protein>
<accession>K6VVQ1</accession>
<keyword evidence="4" id="KW-1185">Reference proteome</keyword>
<dbReference type="PANTHER" id="PTHR35535:SF1">
    <property type="entry name" value="HEAT SHOCK PROTEIN HSLJ"/>
    <property type="match status" value="1"/>
</dbReference>
<gene>
    <name evidence="3" type="primary">hslJ</name>
    <name evidence="3" type="ordered locus">EBL_c19720</name>
</gene>
<dbReference type="InterPro" id="IPR005184">
    <property type="entry name" value="DUF306_Meta_HslJ"/>
</dbReference>
<organism evidence="3 4">
    <name type="scientific">Shimwellia blattae (strain ATCC 29907 / DSM 4481 / JCM 1650 / NBRC 105725 / CDC 9005-74)</name>
    <name type="common">Escherichia blattae</name>
    <dbReference type="NCBI Taxonomy" id="630626"/>
    <lineage>
        <taxon>Bacteria</taxon>
        <taxon>Pseudomonadati</taxon>
        <taxon>Pseudomonadota</taxon>
        <taxon>Gammaproteobacteria</taxon>
        <taxon>Enterobacterales</taxon>
        <taxon>Enterobacteriaceae</taxon>
        <taxon>Shimwellia</taxon>
    </lineage>
</organism>
<dbReference type="KEGG" id="ebt:EBL_c19720"/>
<dbReference type="PANTHER" id="PTHR35535">
    <property type="entry name" value="HEAT SHOCK PROTEIN HSLJ"/>
    <property type="match status" value="1"/>
</dbReference>
<dbReference type="HOGENOM" id="CLU_075808_1_0_6"/>
<dbReference type="Gene3D" id="2.40.128.270">
    <property type="match status" value="1"/>
</dbReference>
<feature type="chain" id="PRO_5003655799" evidence="1">
    <location>
        <begin position="19"/>
        <end position="144"/>
    </location>
</feature>
<proteinExistence type="predicted"/>
<feature type="domain" description="DUF306" evidence="2">
    <location>
        <begin position="32"/>
        <end position="137"/>
    </location>
</feature>
<dbReference type="STRING" id="630626.EBL_c19720"/>
<name>I2B960_SHIBC</name>
<evidence type="ECO:0000256" key="1">
    <source>
        <dbReference type="SAM" id="SignalP"/>
    </source>
</evidence>
<keyword evidence="1" id="KW-0732">Signal</keyword>